<dbReference type="Proteomes" id="UP000006039">
    <property type="component" value="Unassembled WGS sequence"/>
</dbReference>
<evidence type="ECO:0000313" key="4">
    <source>
        <dbReference type="EnsemblFungi" id="EJT70184"/>
    </source>
</evidence>
<accession>J3PFT2</accession>
<dbReference type="GeneID" id="20352815"/>
<feature type="transmembrane region" description="Helical" evidence="2">
    <location>
        <begin position="188"/>
        <end position="210"/>
    </location>
</feature>
<dbReference type="EMBL" id="GL385402">
    <property type="protein sequence ID" value="EJT70184.1"/>
    <property type="molecule type" value="Genomic_DNA"/>
</dbReference>
<dbReference type="eggNOG" id="ENOG502SHZ3">
    <property type="taxonomic scope" value="Eukaryota"/>
</dbReference>
<sequence length="342" mass="37569">MVFETADCTTVRSSVPSDAGIAGTGVLLSFIFTAALALAMSASLIFQEFRACRRKDGYCKPHTIRRKLLNSYSDQQILTGIGLQSVGLAKASTLVPYHFFIIWMLSLLSMAVHNATLLALVHDFRRDWVLRWLRQFLMFVNLALSCVYGVYMLRATAQNLEQTLPIACVWGQGGQTARVPEENPGLSYVGTSAVIAGNCAVFALATWYLHSRSQRFYKTIQVVGVVVMFAIAIGAAVRVGLLSQAFGNPSVPLADRGETDWSFGQLLALLMLLLPAISVLEIYRGDLKIAPPVEDQSYLDGSAAASPAAQEEEMQRNPRARTNQNTFEPNPFFGSQTDLFKK</sequence>
<evidence type="ECO:0000313" key="3">
    <source>
        <dbReference type="EMBL" id="EJT70184.1"/>
    </source>
</evidence>
<reference evidence="4" key="4">
    <citation type="journal article" date="2015" name="G3 (Bethesda)">
        <title>Genome sequences of three phytopathogenic species of the Magnaporthaceae family of fungi.</title>
        <authorList>
            <person name="Okagaki L.H."/>
            <person name="Nunes C.C."/>
            <person name="Sailsbery J."/>
            <person name="Clay B."/>
            <person name="Brown D."/>
            <person name="John T."/>
            <person name="Oh Y."/>
            <person name="Young N."/>
            <person name="Fitzgerald M."/>
            <person name="Haas B.J."/>
            <person name="Zeng Q."/>
            <person name="Young S."/>
            <person name="Adiconis X."/>
            <person name="Fan L."/>
            <person name="Levin J.Z."/>
            <person name="Mitchell T.K."/>
            <person name="Okubara P.A."/>
            <person name="Farman M.L."/>
            <person name="Kohn L.M."/>
            <person name="Birren B."/>
            <person name="Ma L.-J."/>
            <person name="Dean R.A."/>
        </authorList>
    </citation>
    <scope>NUCLEOTIDE SEQUENCE</scope>
    <source>
        <strain evidence="4">R3-111a-1</strain>
    </source>
</reference>
<name>J3PFT2_GAET3</name>
<feature type="region of interest" description="Disordered" evidence="1">
    <location>
        <begin position="299"/>
        <end position="342"/>
    </location>
</feature>
<proteinExistence type="predicted"/>
<reference evidence="3" key="2">
    <citation type="submission" date="2010-07" db="EMBL/GenBank/DDBJ databases">
        <authorList>
            <consortium name="The Broad Institute Genome Sequencing Platform"/>
            <consortium name="Broad Institute Genome Sequencing Center for Infectious Disease"/>
            <person name="Ma L.-J."/>
            <person name="Dead R."/>
            <person name="Young S."/>
            <person name="Zeng Q."/>
            <person name="Koehrsen M."/>
            <person name="Alvarado L."/>
            <person name="Berlin A."/>
            <person name="Chapman S.B."/>
            <person name="Chen Z."/>
            <person name="Freedman E."/>
            <person name="Gellesch M."/>
            <person name="Goldberg J."/>
            <person name="Griggs A."/>
            <person name="Gujja S."/>
            <person name="Heilman E.R."/>
            <person name="Heiman D."/>
            <person name="Hepburn T."/>
            <person name="Howarth C."/>
            <person name="Jen D."/>
            <person name="Larson L."/>
            <person name="Mehta T."/>
            <person name="Neiman D."/>
            <person name="Pearson M."/>
            <person name="Roberts A."/>
            <person name="Saif S."/>
            <person name="Shea T."/>
            <person name="Shenoy N."/>
            <person name="Sisk P."/>
            <person name="Stolte C."/>
            <person name="Sykes S."/>
            <person name="Walk T."/>
            <person name="White J."/>
            <person name="Yandava C."/>
            <person name="Haas B."/>
            <person name="Nusbaum C."/>
            <person name="Birren B."/>
        </authorList>
    </citation>
    <scope>NUCLEOTIDE SEQUENCE</scope>
    <source>
        <strain evidence="3">R3-111a-1</strain>
    </source>
</reference>
<feature type="compositionally biased region" description="Polar residues" evidence="1">
    <location>
        <begin position="320"/>
        <end position="342"/>
    </location>
</feature>
<feature type="transmembrane region" description="Helical" evidence="2">
    <location>
        <begin position="20"/>
        <end position="46"/>
    </location>
</feature>
<dbReference type="AlphaFoldDB" id="J3PFT2"/>
<reference evidence="4" key="5">
    <citation type="submission" date="2018-04" db="UniProtKB">
        <authorList>
            <consortium name="EnsemblFungi"/>
        </authorList>
    </citation>
    <scope>IDENTIFICATION</scope>
    <source>
        <strain evidence="4">R3-111a-1</strain>
    </source>
</reference>
<feature type="transmembrane region" description="Helical" evidence="2">
    <location>
        <begin position="261"/>
        <end position="283"/>
    </location>
</feature>
<protein>
    <submittedName>
        <fullName evidence="3 4">Uncharacterized protein</fullName>
    </submittedName>
</protein>
<keyword evidence="2" id="KW-0812">Transmembrane</keyword>
<dbReference type="VEuPathDB" id="FungiDB:GGTG_12357"/>
<reference evidence="3" key="3">
    <citation type="submission" date="2010-09" db="EMBL/GenBank/DDBJ databases">
        <title>Annotation of Gaeumannomyces graminis var. tritici R3-111a-1.</title>
        <authorList>
            <consortium name="The Broad Institute Genome Sequencing Platform"/>
            <person name="Ma L.-J."/>
            <person name="Dead R."/>
            <person name="Young S.K."/>
            <person name="Zeng Q."/>
            <person name="Gargeya S."/>
            <person name="Fitzgerald M."/>
            <person name="Haas B."/>
            <person name="Abouelleil A."/>
            <person name="Alvarado L."/>
            <person name="Arachchi H.M."/>
            <person name="Berlin A."/>
            <person name="Brown A."/>
            <person name="Chapman S.B."/>
            <person name="Chen Z."/>
            <person name="Dunbar C."/>
            <person name="Freedman E."/>
            <person name="Gearin G."/>
            <person name="Gellesch M."/>
            <person name="Goldberg J."/>
            <person name="Griggs A."/>
            <person name="Gujja S."/>
            <person name="Heiman D."/>
            <person name="Howarth C."/>
            <person name="Larson L."/>
            <person name="Lui A."/>
            <person name="MacDonald P.J.P."/>
            <person name="Mehta T."/>
            <person name="Montmayeur A."/>
            <person name="Murphy C."/>
            <person name="Neiman D."/>
            <person name="Pearson M."/>
            <person name="Priest M."/>
            <person name="Roberts A."/>
            <person name="Saif S."/>
            <person name="Shea T."/>
            <person name="Shenoy N."/>
            <person name="Sisk P."/>
            <person name="Stolte C."/>
            <person name="Sykes S."/>
            <person name="Yandava C."/>
            <person name="Wortman J."/>
            <person name="Nusbaum C."/>
            <person name="Birren B."/>
        </authorList>
    </citation>
    <scope>NUCLEOTIDE SEQUENCE</scope>
    <source>
        <strain evidence="3">R3-111a-1</strain>
    </source>
</reference>
<dbReference type="PANTHER" id="PTHR37577">
    <property type="entry name" value="INTEGRAL MEMBRANE PROTEIN"/>
    <property type="match status" value="1"/>
</dbReference>
<reference evidence="5" key="1">
    <citation type="submission" date="2010-07" db="EMBL/GenBank/DDBJ databases">
        <title>The genome sequence of Gaeumannomyces graminis var. tritici strain R3-111a-1.</title>
        <authorList>
            <consortium name="The Broad Institute Genome Sequencing Platform"/>
            <person name="Ma L.-J."/>
            <person name="Dead R."/>
            <person name="Young S."/>
            <person name="Zeng Q."/>
            <person name="Koehrsen M."/>
            <person name="Alvarado L."/>
            <person name="Berlin A."/>
            <person name="Chapman S.B."/>
            <person name="Chen Z."/>
            <person name="Freedman E."/>
            <person name="Gellesch M."/>
            <person name="Goldberg J."/>
            <person name="Griggs A."/>
            <person name="Gujja S."/>
            <person name="Heilman E.R."/>
            <person name="Heiman D."/>
            <person name="Hepburn T."/>
            <person name="Howarth C."/>
            <person name="Jen D."/>
            <person name="Larson L."/>
            <person name="Mehta T."/>
            <person name="Neiman D."/>
            <person name="Pearson M."/>
            <person name="Roberts A."/>
            <person name="Saif S."/>
            <person name="Shea T."/>
            <person name="Shenoy N."/>
            <person name="Sisk P."/>
            <person name="Stolte C."/>
            <person name="Sykes S."/>
            <person name="Walk T."/>
            <person name="White J."/>
            <person name="Yandava C."/>
            <person name="Haas B."/>
            <person name="Nusbaum C."/>
            <person name="Birren B."/>
        </authorList>
    </citation>
    <scope>NUCLEOTIDE SEQUENCE [LARGE SCALE GENOMIC DNA]</scope>
    <source>
        <strain evidence="5">R3-111a-1</strain>
    </source>
</reference>
<gene>
    <name evidence="4" type="primary">20352815</name>
    <name evidence="3" type="ORF">GGTG_12357</name>
</gene>
<keyword evidence="2" id="KW-1133">Transmembrane helix</keyword>
<dbReference type="HOGENOM" id="CLU_076686_0_0_1"/>
<evidence type="ECO:0000256" key="1">
    <source>
        <dbReference type="SAM" id="MobiDB-lite"/>
    </source>
</evidence>
<evidence type="ECO:0000256" key="2">
    <source>
        <dbReference type="SAM" id="Phobius"/>
    </source>
</evidence>
<organism evidence="3">
    <name type="scientific">Gaeumannomyces tritici (strain R3-111a-1)</name>
    <name type="common">Wheat and barley take-all root rot fungus</name>
    <name type="synonym">Gaeumannomyces graminis var. tritici</name>
    <dbReference type="NCBI Taxonomy" id="644352"/>
    <lineage>
        <taxon>Eukaryota</taxon>
        <taxon>Fungi</taxon>
        <taxon>Dikarya</taxon>
        <taxon>Ascomycota</taxon>
        <taxon>Pezizomycotina</taxon>
        <taxon>Sordariomycetes</taxon>
        <taxon>Sordariomycetidae</taxon>
        <taxon>Magnaporthales</taxon>
        <taxon>Magnaporthaceae</taxon>
        <taxon>Gaeumannomyces</taxon>
    </lineage>
</organism>
<dbReference type="OrthoDB" id="5414615at2759"/>
<keyword evidence="2" id="KW-0472">Membrane</keyword>
<dbReference type="PANTHER" id="PTHR37577:SF1">
    <property type="entry name" value="INTEGRAL MEMBRANE PROTEIN"/>
    <property type="match status" value="1"/>
</dbReference>
<feature type="transmembrane region" description="Helical" evidence="2">
    <location>
        <begin position="101"/>
        <end position="120"/>
    </location>
</feature>
<dbReference type="EnsemblFungi" id="EJT70184">
    <property type="protein sequence ID" value="EJT70184"/>
    <property type="gene ID" value="GGTG_12357"/>
</dbReference>
<keyword evidence="5" id="KW-1185">Reference proteome</keyword>
<dbReference type="RefSeq" id="XP_009228518.1">
    <property type="nucleotide sequence ID" value="XM_009230254.1"/>
</dbReference>
<dbReference type="InterPro" id="IPR053018">
    <property type="entry name" value="Elsinochrome_Biosynth-Asso"/>
</dbReference>
<evidence type="ECO:0000313" key="5">
    <source>
        <dbReference type="Proteomes" id="UP000006039"/>
    </source>
</evidence>
<feature type="transmembrane region" description="Helical" evidence="2">
    <location>
        <begin position="132"/>
        <end position="151"/>
    </location>
</feature>
<feature type="transmembrane region" description="Helical" evidence="2">
    <location>
        <begin position="222"/>
        <end position="241"/>
    </location>
</feature>